<dbReference type="GO" id="GO:0003677">
    <property type="term" value="F:DNA binding"/>
    <property type="evidence" value="ECO:0007669"/>
    <property type="project" value="InterPro"/>
</dbReference>
<dbReference type="Proteomes" id="UP000244066">
    <property type="component" value="Unassembled WGS sequence"/>
</dbReference>
<accession>A0A2R7Y3P7</accession>
<feature type="domain" description="SpoVT-AbrB" evidence="1">
    <location>
        <begin position="13"/>
        <end position="59"/>
    </location>
</feature>
<evidence type="ECO:0000313" key="3">
    <source>
        <dbReference type="Proteomes" id="UP000244066"/>
    </source>
</evidence>
<dbReference type="InterPro" id="IPR037914">
    <property type="entry name" value="SpoVT-AbrB_sf"/>
</dbReference>
<evidence type="ECO:0000259" key="1">
    <source>
        <dbReference type="SMART" id="SM00966"/>
    </source>
</evidence>
<dbReference type="AlphaFoldDB" id="A0A2R7Y3P7"/>
<dbReference type="InterPro" id="IPR007159">
    <property type="entry name" value="SpoVT-AbrB_dom"/>
</dbReference>
<comment type="caution">
    <text evidence="2">The sequence shown here is derived from an EMBL/GenBank/DDBJ whole genome shotgun (WGS) entry which is preliminary data.</text>
</comment>
<dbReference type="SUPFAM" id="SSF89447">
    <property type="entry name" value="AbrB/MazE/MraZ-like"/>
    <property type="match status" value="1"/>
</dbReference>
<evidence type="ECO:0000313" key="2">
    <source>
        <dbReference type="EMBL" id="PUA32093.1"/>
    </source>
</evidence>
<name>A0A2R7Y3P7_9ARCH</name>
<gene>
    <name evidence="2" type="ORF">B9J98_04390</name>
</gene>
<dbReference type="SMART" id="SM00966">
    <property type="entry name" value="SpoVT_AbrB"/>
    <property type="match status" value="1"/>
</dbReference>
<proteinExistence type="predicted"/>
<protein>
    <recommendedName>
        <fullName evidence="1">SpoVT-AbrB domain-containing protein</fullName>
    </recommendedName>
</protein>
<reference evidence="2 3" key="1">
    <citation type="submission" date="2017-04" db="EMBL/GenBank/DDBJ databases">
        <title>Draft Aigarchaeota genome from a New Zealand hot spring.</title>
        <authorList>
            <person name="Reysenbach A.-L."/>
            <person name="Donaho J.A."/>
            <person name="Gerhart J."/>
            <person name="Kelley J.F."/>
            <person name="Kouba K."/>
            <person name="Podar M."/>
            <person name="Stott M."/>
        </authorList>
    </citation>
    <scope>NUCLEOTIDE SEQUENCE [LARGE SCALE GENOMIC DNA]</scope>
    <source>
        <strain evidence="2">NZ13_MG1</strain>
    </source>
</reference>
<dbReference type="SUPFAM" id="SSF109755">
    <property type="entry name" value="PhoU-like"/>
    <property type="match status" value="1"/>
</dbReference>
<organism evidence="2 3">
    <name type="scientific">Candidatus Terraquivivens tikiterensis</name>
    <dbReference type="NCBI Taxonomy" id="1980982"/>
    <lineage>
        <taxon>Archaea</taxon>
        <taxon>Nitrososphaerota</taxon>
        <taxon>Candidatus Wolframiiraptoraceae</taxon>
        <taxon>Candidatus Terraquivivens</taxon>
    </lineage>
</organism>
<dbReference type="EMBL" id="NDWU01000009">
    <property type="protein sequence ID" value="PUA32093.1"/>
    <property type="molecule type" value="Genomic_DNA"/>
</dbReference>
<sequence length="363" mass="40866">MLDMRPHLRKVIKLGRSALAVTLPKEWTSSVKLKEGDYVLIDDAEENCIRIKKADSEFEVPPDVCVINADVCTSQNMLWRIIIGAYMVGHKIIWIQSKNGFKPSDVEGIRALTEMLVGLHVTEQTDNIIILQSLADPSRPTIDSSIRRLHLISSSMYEVALGVLLGEEEPRRLEDIRALGVECDKVYWLVTRQLLLSVNDRALARELGIRSHLWLLGNRAVVRMLKSIVTDSKYICRYVENLLKLGYRPDIETSRWFANVRDEVRSISNTAIDSLITKDLVGGNNTIESANKLARVLEAAEMSAPKKFDVNVCPSLSGIVRSLRNIVLNYRYIAEVAINRSVEESGEYVSIDTGGFEERAVNL</sequence>